<gene>
    <name evidence="1" type="ORF">Tci_931161</name>
</gene>
<comment type="caution">
    <text evidence="1">The sequence shown here is derived from an EMBL/GenBank/DDBJ whole genome shotgun (WGS) entry which is preliminary data.</text>
</comment>
<dbReference type="EMBL" id="BKCJ011861985">
    <property type="protein sequence ID" value="GFD59192.1"/>
    <property type="molecule type" value="Genomic_DNA"/>
</dbReference>
<organism evidence="1">
    <name type="scientific">Tanacetum cinerariifolium</name>
    <name type="common">Dalmatian daisy</name>
    <name type="synonym">Chrysanthemum cinerariifolium</name>
    <dbReference type="NCBI Taxonomy" id="118510"/>
    <lineage>
        <taxon>Eukaryota</taxon>
        <taxon>Viridiplantae</taxon>
        <taxon>Streptophyta</taxon>
        <taxon>Embryophyta</taxon>
        <taxon>Tracheophyta</taxon>
        <taxon>Spermatophyta</taxon>
        <taxon>Magnoliopsida</taxon>
        <taxon>eudicotyledons</taxon>
        <taxon>Gunneridae</taxon>
        <taxon>Pentapetalae</taxon>
        <taxon>asterids</taxon>
        <taxon>campanulids</taxon>
        <taxon>Asterales</taxon>
        <taxon>Asteraceae</taxon>
        <taxon>Asteroideae</taxon>
        <taxon>Anthemideae</taxon>
        <taxon>Anthemidinae</taxon>
        <taxon>Tanacetum</taxon>
    </lineage>
</organism>
<sequence>TAAMESENWRMVFGCTRPAMRHAQSVATAATHLGQRDAKPAVSTSFTGHVALRAARFR</sequence>
<proteinExistence type="predicted"/>
<feature type="non-terminal residue" evidence="1">
    <location>
        <position position="1"/>
    </location>
</feature>
<name>A0A699XGI7_TANCI</name>
<accession>A0A699XGI7</accession>
<evidence type="ECO:0000313" key="1">
    <source>
        <dbReference type="EMBL" id="GFD59192.1"/>
    </source>
</evidence>
<protein>
    <submittedName>
        <fullName evidence="1">Uncharacterized protein</fullName>
    </submittedName>
</protein>
<reference evidence="1" key="1">
    <citation type="journal article" date="2019" name="Sci. Rep.">
        <title>Draft genome of Tanacetum cinerariifolium, the natural source of mosquito coil.</title>
        <authorList>
            <person name="Yamashiro T."/>
            <person name="Shiraishi A."/>
            <person name="Satake H."/>
            <person name="Nakayama K."/>
        </authorList>
    </citation>
    <scope>NUCLEOTIDE SEQUENCE</scope>
</reference>
<dbReference type="AlphaFoldDB" id="A0A699XGI7"/>